<name>A0A2G8TF03_9BURK</name>
<dbReference type="GO" id="GO:0009307">
    <property type="term" value="P:DNA restriction-modification system"/>
    <property type="evidence" value="ECO:0007669"/>
    <property type="project" value="InterPro"/>
</dbReference>
<evidence type="ECO:0000313" key="4">
    <source>
        <dbReference type="Proteomes" id="UP000230390"/>
    </source>
</evidence>
<dbReference type="InterPro" id="IPR007560">
    <property type="entry name" value="Restrct_endonuc_IV_Mrr"/>
</dbReference>
<evidence type="ECO:0000313" key="3">
    <source>
        <dbReference type="EMBL" id="PIL44594.1"/>
    </source>
</evidence>
<dbReference type="PANTHER" id="PTHR30015">
    <property type="entry name" value="MRR RESTRICTION SYSTEM PROTEIN"/>
    <property type="match status" value="1"/>
</dbReference>
<dbReference type="Proteomes" id="UP000230390">
    <property type="component" value="Unassembled WGS sequence"/>
</dbReference>
<dbReference type="OrthoDB" id="9781481at2"/>
<dbReference type="InterPro" id="IPR011856">
    <property type="entry name" value="tRNA_endonuc-like_dom_sf"/>
</dbReference>
<dbReference type="AlphaFoldDB" id="A0A2G8TF03"/>
<evidence type="ECO:0000259" key="1">
    <source>
        <dbReference type="Pfam" id="PF04471"/>
    </source>
</evidence>
<dbReference type="GO" id="GO:0003677">
    <property type="term" value="F:DNA binding"/>
    <property type="evidence" value="ECO:0007669"/>
    <property type="project" value="InterPro"/>
</dbReference>
<keyword evidence="3" id="KW-0540">Nuclease</keyword>
<reference evidence="3 4" key="1">
    <citation type="submission" date="2017-10" db="EMBL/GenBank/DDBJ databases">
        <title>Massilia psychrophilum sp. nov., a novel purple-pigmented bacterium isolated from Tianshan glacier, Xinjiang Municipality, China.</title>
        <authorList>
            <person name="Wang H."/>
        </authorList>
    </citation>
    <scope>NUCLEOTIDE SEQUENCE [LARGE SCALE GENOMIC DNA]</scope>
    <source>
        <strain evidence="3 4">JCM 30074</strain>
    </source>
</reference>
<feature type="domain" description="Restriction endonuclease type IV Mrr" evidence="1">
    <location>
        <begin position="164"/>
        <end position="279"/>
    </location>
</feature>
<dbReference type="SUPFAM" id="SSF52980">
    <property type="entry name" value="Restriction endonuclease-like"/>
    <property type="match status" value="1"/>
</dbReference>
<gene>
    <name evidence="3" type="ORF">CR105_11755</name>
</gene>
<keyword evidence="3" id="KW-0378">Hydrolase</keyword>
<dbReference type="Gene3D" id="3.40.1350.10">
    <property type="match status" value="1"/>
</dbReference>
<dbReference type="EMBL" id="PDOC01000006">
    <property type="protein sequence ID" value="PIL44594.1"/>
    <property type="molecule type" value="Genomic_DNA"/>
</dbReference>
<dbReference type="Pfam" id="PF14338">
    <property type="entry name" value="Mrr_N"/>
    <property type="match status" value="1"/>
</dbReference>
<dbReference type="PANTHER" id="PTHR30015:SF7">
    <property type="entry name" value="TYPE IV METHYL-DIRECTED RESTRICTION ENZYME ECOKMRR"/>
    <property type="match status" value="1"/>
</dbReference>
<evidence type="ECO:0000259" key="2">
    <source>
        <dbReference type="Pfam" id="PF14338"/>
    </source>
</evidence>
<accession>A0A2G8TF03</accession>
<dbReference type="RefSeq" id="WP_099788656.1">
    <property type="nucleotide sequence ID" value="NZ_JBHLYV010000004.1"/>
</dbReference>
<dbReference type="InterPro" id="IPR025745">
    <property type="entry name" value="Mrr-like_N_dom"/>
</dbReference>
<keyword evidence="4" id="KW-1185">Reference proteome</keyword>
<organism evidence="3 4">
    <name type="scientific">Massilia eurypsychrophila</name>
    <dbReference type="NCBI Taxonomy" id="1485217"/>
    <lineage>
        <taxon>Bacteria</taxon>
        <taxon>Pseudomonadati</taxon>
        <taxon>Pseudomonadota</taxon>
        <taxon>Betaproteobacteria</taxon>
        <taxon>Burkholderiales</taxon>
        <taxon>Oxalobacteraceae</taxon>
        <taxon>Telluria group</taxon>
        <taxon>Massilia</taxon>
    </lineage>
</organism>
<dbReference type="Pfam" id="PF04471">
    <property type="entry name" value="Mrr_cat"/>
    <property type="match status" value="1"/>
</dbReference>
<dbReference type="InterPro" id="IPR011335">
    <property type="entry name" value="Restrct_endonuc-II-like"/>
</dbReference>
<protein>
    <submittedName>
        <fullName evidence="3">Restriction endonuclease</fullName>
    </submittedName>
</protein>
<dbReference type="GO" id="GO:0015666">
    <property type="term" value="F:restriction endodeoxyribonuclease activity"/>
    <property type="evidence" value="ECO:0007669"/>
    <property type="project" value="TreeGrafter"/>
</dbReference>
<keyword evidence="3" id="KW-0255">Endonuclease</keyword>
<feature type="domain" description="Restriction system protein Mrr-like N-terminal" evidence="2">
    <location>
        <begin position="12"/>
        <end position="91"/>
    </location>
</feature>
<comment type="caution">
    <text evidence="3">The sequence shown here is derived from an EMBL/GenBank/DDBJ whole genome shotgun (WGS) entry which is preliminary data.</text>
</comment>
<dbReference type="InterPro" id="IPR052906">
    <property type="entry name" value="Type_IV_Methyl-Rstrct_Enzyme"/>
</dbReference>
<proteinExistence type="predicted"/>
<sequence>MAEITRKRTGEFLRELFSILLSTQTGLPAREALHQLAARVTLSPYEADNYESGGRRFEKIVRFATVDCVKAGWLIKEKGTWSVTEEGRQALVEFPEPDAFYRRAVKLYAEWKASQPNSDASETVIGVLKPSDEISDELDTSAKAVSVTFDEAEEQAWSEISTYLRAMNPYEFQDLVADLLRAMSYHVSWVSPPGKDGGVDILAWPDPLGTRPPRIKVQVKRQQQAVSVEGLRSFMAVLGDDDVGLFVSTGGFTKDAEFEARTQEKRRITLINLDKLFDLWVEHYEKLTDHARRRLPLRPIRFLSPLT</sequence>
<dbReference type="GO" id="GO:0043590">
    <property type="term" value="C:bacterial nucleoid"/>
    <property type="evidence" value="ECO:0007669"/>
    <property type="project" value="TreeGrafter"/>
</dbReference>